<reference evidence="3 4" key="1">
    <citation type="journal article" date="2015" name="Sci. Rep.">
        <title>Chromosome-level genome map provides insights into diverse defense mechanisms in the medicinal fungus Ganoderma sinense.</title>
        <authorList>
            <person name="Zhu Y."/>
            <person name="Xu J."/>
            <person name="Sun C."/>
            <person name="Zhou S."/>
            <person name="Xu H."/>
            <person name="Nelson D.R."/>
            <person name="Qian J."/>
            <person name="Song J."/>
            <person name="Luo H."/>
            <person name="Xiang L."/>
            <person name="Li Y."/>
            <person name="Xu Z."/>
            <person name="Ji A."/>
            <person name="Wang L."/>
            <person name="Lu S."/>
            <person name="Hayward A."/>
            <person name="Sun W."/>
            <person name="Li X."/>
            <person name="Schwartz D.C."/>
            <person name="Wang Y."/>
            <person name="Chen S."/>
        </authorList>
    </citation>
    <scope>NUCLEOTIDE SEQUENCE [LARGE SCALE GENOMIC DNA]</scope>
    <source>
        <strain evidence="3 4">ZZ0214-1</strain>
    </source>
</reference>
<gene>
    <name evidence="3" type="ORF">GSI_12473</name>
</gene>
<evidence type="ECO:0000256" key="2">
    <source>
        <dbReference type="SAM" id="Phobius"/>
    </source>
</evidence>
<feature type="transmembrane region" description="Helical" evidence="2">
    <location>
        <begin position="72"/>
        <end position="94"/>
    </location>
</feature>
<feature type="transmembrane region" description="Helical" evidence="2">
    <location>
        <begin position="43"/>
        <end position="65"/>
    </location>
</feature>
<organism evidence="3 4">
    <name type="scientific">Ganoderma sinense ZZ0214-1</name>
    <dbReference type="NCBI Taxonomy" id="1077348"/>
    <lineage>
        <taxon>Eukaryota</taxon>
        <taxon>Fungi</taxon>
        <taxon>Dikarya</taxon>
        <taxon>Basidiomycota</taxon>
        <taxon>Agaricomycotina</taxon>
        <taxon>Agaricomycetes</taxon>
        <taxon>Polyporales</taxon>
        <taxon>Polyporaceae</taxon>
        <taxon>Ganoderma</taxon>
    </lineage>
</organism>
<proteinExistence type="predicted"/>
<feature type="compositionally biased region" description="Basic and acidic residues" evidence="1">
    <location>
        <begin position="424"/>
        <end position="438"/>
    </location>
</feature>
<name>A0A2G8RSV2_9APHY</name>
<feature type="compositionally biased region" description="Polar residues" evidence="1">
    <location>
        <begin position="407"/>
        <end position="419"/>
    </location>
</feature>
<accession>A0A2G8RSV2</accession>
<feature type="transmembrane region" description="Helical" evidence="2">
    <location>
        <begin position="152"/>
        <end position="170"/>
    </location>
</feature>
<sequence length="438" mass="47698">MWKVPSPYFSTLDEARMHSVRSIVTSDSDAYFHAMALQMDWPVIPIFTALFGILTVCTGTSLVILMRRGLNAARLGLLLCILTMYGGTATYWVLTLHSYSLHISSTTARIVAASLDPSSLVYTREWHAIDWKIIGTDPSDAAMRPQDLQMCAGTAALLVNITLGDGIVWWRAWVVCARKTWVLCLAALLLLSTSVSFVLTVAYVHMCVDGRPFYLAAVGVTETAETCSDIHSFVFTIGARTHVYAVNGGFFVGNFFGFVSSMVTLLTNVAATTIIGYQAWVHSRLAREFRLNLLPSRVGVHALLALLVESGILYCVLWVLVVAFLTLLTIAAFDTQTLPVADIETHAAYFWFFLYLIEGALVPLIAIYPTVIIILVTLGNSCFEAAAAAHPHGTGVSLPLFIPSESTGAATATDGSQSPGACPDRFERAEEESHARDE</sequence>
<feature type="transmembrane region" description="Helical" evidence="2">
    <location>
        <begin position="302"/>
        <end position="328"/>
    </location>
</feature>
<feature type="transmembrane region" description="Helical" evidence="2">
    <location>
        <begin position="255"/>
        <end position="281"/>
    </location>
</feature>
<keyword evidence="2" id="KW-0812">Transmembrane</keyword>
<protein>
    <submittedName>
        <fullName evidence="3">Uncharacterized protein</fullName>
    </submittedName>
</protein>
<keyword evidence="2" id="KW-1133">Transmembrane helix</keyword>
<feature type="transmembrane region" description="Helical" evidence="2">
    <location>
        <begin position="182"/>
        <end position="204"/>
    </location>
</feature>
<keyword evidence="2" id="KW-0472">Membrane</keyword>
<feature type="region of interest" description="Disordered" evidence="1">
    <location>
        <begin position="407"/>
        <end position="438"/>
    </location>
</feature>
<dbReference type="AlphaFoldDB" id="A0A2G8RSV2"/>
<dbReference type="Proteomes" id="UP000230002">
    <property type="component" value="Unassembled WGS sequence"/>
</dbReference>
<comment type="caution">
    <text evidence="3">The sequence shown here is derived from an EMBL/GenBank/DDBJ whole genome shotgun (WGS) entry which is preliminary data.</text>
</comment>
<keyword evidence="4" id="KW-1185">Reference proteome</keyword>
<evidence type="ECO:0000313" key="3">
    <source>
        <dbReference type="EMBL" id="PIL24589.1"/>
    </source>
</evidence>
<evidence type="ECO:0000313" key="4">
    <source>
        <dbReference type="Proteomes" id="UP000230002"/>
    </source>
</evidence>
<feature type="transmembrane region" description="Helical" evidence="2">
    <location>
        <begin position="348"/>
        <end position="376"/>
    </location>
</feature>
<evidence type="ECO:0000256" key="1">
    <source>
        <dbReference type="SAM" id="MobiDB-lite"/>
    </source>
</evidence>
<dbReference type="OrthoDB" id="3214103at2759"/>
<dbReference type="EMBL" id="AYKW01000056">
    <property type="protein sequence ID" value="PIL24589.1"/>
    <property type="molecule type" value="Genomic_DNA"/>
</dbReference>